<gene>
    <name evidence="2" type="ORF">KMZ29_10265</name>
</gene>
<evidence type="ECO:0000256" key="1">
    <source>
        <dbReference type="SAM" id="SignalP"/>
    </source>
</evidence>
<dbReference type="RefSeq" id="WP_215623579.1">
    <property type="nucleotide sequence ID" value="NZ_CP076134.1"/>
</dbReference>
<name>A0A975NH19_9BRAD</name>
<sequence>MKLSIALSALLTTGLVTGFVAASTEKASAVVYCQYVEYPVGCVVRPGVVLRPRPVARAVVAPGVGVRGTPMNRGGPVNRVGRR</sequence>
<evidence type="ECO:0000313" key="3">
    <source>
        <dbReference type="Proteomes" id="UP000680839"/>
    </source>
</evidence>
<evidence type="ECO:0000313" key="2">
    <source>
        <dbReference type="EMBL" id="QWG15002.1"/>
    </source>
</evidence>
<evidence type="ECO:0008006" key="4">
    <source>
        <dbReference type="Google" id="ProtNLM"/>
    </source>
</evidence>
<feature type="signal peptide" evidence="1">
    <location>
        <begin position="1"/>
        <end position="22"/>
    </location>
</feature>
<dbReference type="AlphaFoldDB" id="A0A975NH19"/>
<accession>A0A975NH19</accession>
<dbReference type="EMBL" id="CP076134">
    <property type="protein sequence ID" value="QWG15002.1"/>
    <property type="molecule type" value="Genomic_DNA"/>
</dbReference>
<reference evidence="2" key="1">
    <citation type="submission" date="2021-06" db="EMBL/GenBank/DDBJ databases">
        <title>Bradyrhizobium sp. S2-20-1 Genome sequencing.</title>
        <authorList>
            <person name="Jin L."/>
        </authorList>
    </citation>
    <scope>NUCLEOTIDE SEQUENCE</scope>
    <source>
        <strain evidence="2">S2-20-1</strain>
    </source>
</reference>
<proteinExistence type="predicted"/>
<dbReference type="Proteomes" id="UP000680839">
    <property type="component" value="Chromosome"/>
</dbReference>
<protein>
    <recommendedName>
        <fullName evidence="4">Porin</fullName>
    </recommendedName>
</protein>
<organism evidence="2 3">
    <name type="scientific">Bradyrhizobium sediminis</name>
    <dbReference type="NCBI Taxonomy" id="2840469"/>
    <lineage>
        <taxon>Bacteria</taxon>
        <taxon>Pseudomonadati</taxon>
        <taxon>Pseudomonadota</taxon>
        <taxon>Alphaproteobacteria</taxon>
        <taxon>Hyphomicrobiales</taxon>
        <taxon>Nitrobacteraceae</taxon>
        <taxon>Bradyrhizobium</taxon>
    </lineage>
</organism>
<feature type="chain" id="PRO_5037837294" description="Porin" evidence="1">
    <location>
        <begin position="23"/>
        <end position="83"/>
    </location>
</feature>
<keyword evidence="1" id="KW-0732">Signal</keyword>